<reference evidence="4 5" key="1">
    <citation type="submission" date="2016-10" db="EMBL/GenBank/DDBJ databases">
        <authorList>
            <person name="Varghese N."/>
            <person name="Submissions S."/>
        </authorList>
    </citation>
    <scope>NUCLEOTIDE SEQUENCE [LARGE SCALE GENOMIC DNA]</scope>
    <source>
        <strain evidence="4 5">22B</strain>
    </source>
</reference>
<proteinExistence type="inferred from homology"/>
<accession>A0A662Z8J9</accession>
<dbReference type="NCBIfam" id="TIGR02551">
    <property type="entry name" value="SpaO_YscQ"/>
    <property type="match status" value="1"/>
</dbReference>
<keyword evidence="5" id="KW-1185">Reference proteome</keyword>
<comment type="similarity">
    <text evidence="1">Belongs to the FliN/MopA/SpaO family.</text>
</comment>
<dbReference type="AlphaFoldDB" id="A0A662Z8J9"/>
<dbReference type="PANTHER" id="PTHR30034">
    <property type="entry name" value="FLAGELLAR MOTOR SWITCH PROTEIN FLIM"/>
    <property type="match status" value="1"/>
</dbReference>
<dbReference type="EMBL" id="FOSF01000016">
    <property type="protein sequence ID" value="SFK02808.1"/>
    <property type="molecule type" value="Genomic_DNA"/>
</dbReference>
<dbReference type="PANTHER" id="PTHR30034:SF6">
    <property type="entry name" value="YOP PROTEINS TRANSLOCATION PROTEIN Q"/>
    <property type="match status" value="1"/>
</dbReference>
<name>A0A662Z8J9_9GAMM</name>
<evidence type="ECO:0000256" key="2">
    <source>
        <dbReference type="ARBA" id="ARBA00023026"/>
    </source>
</evidence>
<protein>
    <submittedName>
        <fullName evidence="4">Type III secretion system apparatus protein YscQ/HrcQ</fullName>
    </submittedName>
</protein>
<evidence type="ECO:0000313" key="5">
    <source>
        <dbReference type="Proteomes" id="UP000243374"/>
    </source>
</evidence>
<feature type="domain" description="Flagellar motor switch protein FliN-like C-terminal" evidence="3">
    <location>
        <begin position="270"/>
        <end position="336"/>
    </location>
</feature>
<dbReference type="GO" id="GO:0030254">
    <property type="term" value="P:protein secretion by the type III secretion system"/>
    <property type="evidence" value="ECO:0007669"/>
    <property type="project" value="InterPro"/>
</dbReference>
<dbReference type="GO" id="GO:0050918">
    <property type="term" value="P:positive chemotaxis"/>
    <property type="evidence" value="ECO:0007669"/>
    <property type="project" value="TreeGrafter"/>
</dbReference>
<dbReference type="Proteomes" id="UP000243374">
    <property type="component" value="Unassembled WGS sequence"/>
</dbReference>
<keyword evidence="2" id="KW-0843">Virulence</keyword>
<evidence type="ECO:0000313" key="4">
    <source>
        <dbReference type="EMBL" id="SFK02808.1"/>
    </source>
</evidence>
<dbReference type="InterPro" id="IPR013385">
    <property type="entry name" value="T3SS_SpaO/YscQ/SpaO"/>
</dbReference>
<gene>
    <name evidence="4" type="ORF">SAMN04487865_10163</name>
</gene>
<dbReference type="Pfam" id="PF01052">
    <property type="entry name" value="FliMN_C"/>
    <property type="match status" value="1"/>
</dbReference>
<evidence type="ECO:0000256" key="1">
    <source>
        <dbReference type="ARBA" id="ARBA00009226"/>
    </source>
</evidence>
<dbReference type="InterPro" id="IPR001543">
    <property type="entry name" value="FliN-like_C"/>
</dbReference>
<organism evidence="4 5">
    <name type="scientific">Succinivibrio dextrinosolvens</name>
    <dbReference type="NCBI Taxonomy" id="83771"/>
    <lineage>
        <taxon>Bacteria</taxon>
        <taxon>Pseudomonadati</taxon>
        <taxon>Pseudomonadota</taxon>
        <taxon>Gammaproteobacteria</taxon>
        <taxon>Aeromonadales</taxon>
        <taxon>Succinivibrionaceae</taxon>
        <taxon>Succinivibrio</taxon>
    </lineage>
</organism>
<dbReference type="InterPro" id="IPR036429">
    <property type="entry name" value="SpoA-like_sf"/>
</dbReference>
<sequence length="338" mass="37008">MSEAVPYKIAPLSVAQARLYNAVNSAIGTGSVFKFNPLVSFDFEEVVSAYLNINGAVLKVTALSDDFLNEEPLLQDINTNSLPPELLSACLEMVFSKEIEYLSSKVNAYVTFCDPPVSFTSLFELYCTLNHKNCSVPLKIEFSSEDAAVNVAQMLENLEKTVNSELIHNLGIEIGFDIGYVTLKTRDLKELSCGDVLIPDVYLFDSNLAYAKLGNKCLVFELVDGQGIFKGVKTVVNEEKINNMSDNTQDVSMNEASSQIDENGTINTDDLNFEVAFEIDRRSLSYDEVSTLKPGSVLTLSCSKKSPVSIKVNGKRVGTGRLVDLGDSIGVQITELKS</sequence>
<dbReference type="PRINTS" id="PR01339">
    <property type="entry name" value="TYPE3OMOPROT"/>
</dbReference>
<dbReference type="GO" id="GO:0071978">
    <property type="term" value="P:bacterial-type flagellum-dependent swarming motility"/>
    <property type="evidence" value="ECO:0007669"/>
    <property type="project" value="TreeGrafter"/>
</dbReference>
<dbReference type="InterPro" id="IPR003283">
    <property type="entry name" value="T3SS_OMP_SpaO"/>
</dbReference>
<dbReference type="RefSeq" id="WP_074840234.1">
    <property type="nucleotide sequence ID" value="NZ_CP047056.1"/>
</dbReference>
<dbReference type="SUPFAM" id="SSF101801">
    <property type="entry name" value="Surface presentation of antigens (SPOA)"/>
    <property type="match status" value="1"/>
</dbReference>
<dbReference type="Gene3D" id="2.30.330.10">
    <property type="entry name" value="SpoA-like"/>
    <property type="match status" value="1"/>
</dbReference>
<evidence type="ECO:0000259" key="3">
    <source>
        <dbReference type="Pfam" id="PF01052"/>
    </source>
</evidence>